<proteinExistence type="predicted"/>
<accession>A0ABD6VXU6</accession>
<dbReference type="AlphaFoldDB" id="A0ABD6VXU6"/>
<dbReference type="EMBL" id="LGIY01000033">
    <property type="protein sequence ID" value="POE39665.1"/>
    <property type="molecule type" value="Genomic_DNA"/>
</dbReference>
<evidence type="ECO:0000313" key="1">
    <source>
        <dbReference type="EMBL" id="POE39665.1"/>
    </source>
</evidence>
<dbReference type="Proteomes" id="UP000237433">
    <property type="component" value="Unassembled WGS sequence"/>
</dbReference>
<comment type="caution">
    <text evidence="1">The sequence shown here is derived from an EMBL/GenBank/DDBJ whole genome shotgun (WGS) entry which is preliminary data.</text>
</comment>
<protein>
    <submittedName>
        <fullName evidence="1">Uncharacterized protein</fullName>
    </submittedName>
</protein>
<reference evidence="1 2" key="1">
    <citation type="journal article" date="2015" name="J. Am. Soc. Brew. Chem.">
        <title>Dissolved carbon dioxide selects for lactic acid bacteria able to grow in and spoil packaged beer.</title>
        <authorList>
            <person name="Bergsveinson J."/>
            <person name="Redekop A."/>
            <person name="Zoerb S."/>
            <person name="Ziola B."/>
        </authorList>
    </citation>
    <scope>NUCLEOTIDE SEQUENCE [LARGE SCALE GENOMIC DNA]</scope>
    <source>
        <strain evidence="1 2">CCC B1205</strain>
    </source>
</reference>
<organism evidence="1 2">
    <name type="scientific">Lacticaseibacillus paracasei</name>
    <name type="common">Lactobacillus paracasei</name>
    <dbReference type="NCBI Taxonomy" id="1597"/>
    <lineage>
        <taxon>Bacteria</taxon>
        <taxon>Bacillati</taxon>
        <taxon>Bacillota</taxon>
        <taxon>Bacilli</taxon>
        <taxon>Lactobacillales</taxon>
        <taxon>Lactobacillaceae</taxon>
        <taxon>Lacticaseibacillus</taxon>
    </lineage>
</organism>
<sequence length="119" mass="13980">MILKIMYSNLDVTLLPKQDNLLRSQIIWLLRLRIHNYTSKFVINYTNANSGRKRLINSKLKDGTFILLIPESQTNPKLYRSFAIREAKSPEKIETNVPSLRNEYEGFLISPLNKKRLPY</sequence>
<evidence type="ECO:0000313" key="2">
    <source>
        <dbReference type="Proteomes" id="UP000237433"/>
    </source>
</evidence>
<gene>
    <name evidence="1" type="ORF">ACX51_13940</name>
</gene>
<name>A0ABD6VXU6_LACPA</name>